<organism evidence="2 3">
    <name type="scientific">Virgibacillus pantothenticus</name>
    <dbReference type="NCBI Taxonomy" id="1473"/>
    <lineage>
        <taxon>Bacteria</taxon>
        <taxon>Bacillati</taxon>
        <taxon>Bacillota</taxon>
        <taxon>Bacilli</taxon>
        <taxon>Bacillales</taxon>
        <taxon>Bacillaceae</taxon>
        <taxon>Virgibacillus</taxon>
    </lineage>
</organism>
<dbReference type="PANTHER" id="PTHR34220">
    <property type="entry name" value="SENSOR HISTIDINE KINASE YPDA"/>
    <property type="match status" value="1"/>
</dbReference>
<dbReference type="Proteomes" id="UP000036780">
    <property type="component" value="Unassembled WGS sequence"/>
</dbReference>
<evidence type="ECO:0000313" key="3">
    <source>
        <dbReference type="Proteomes" id="UP000036780"/>
    </source>
</evidence>
<feature type="domain" description="Histidine kinase/HSP90-like ATPase" evidence="1">
    <location>
        <begin position="298"/>
        <end position="404"/>
    </location>
</feature>
<dbReference type="GO" id="GO:0016020">
    <property type="term" value="C:membrane"/>
    <property type="evidence" value="ECO:0007669"/>
    <property type="project" value="InterPro"/>
</dbReference>
<gene>
    <name evidence="2" type="ORF">AFK71_10055</name>
</gene>
<dbReference type="SUPFAM" id="SSF55874">
    <property type="entry name" value="ATPase domain of HSP90 chaperone/DNA topoisomerase II/histidine kinase"/>
    <property type="match status" value="1"/>
</dbReference>
<name>A0A0L0QQH9_VIRPA</name>
<comment type="caution">
    <text evidence="2">The sequence shown here is derived from an EMBL/GenBank/DDBJ whole genome shotgun (WGS) entry which is preliminary data.</text>
</comment>
<dbReference type="InterPro" id="IPR036890">
    <property type="entry name" value="HATPase_C_sf"/>
</dbReference>
<dbReference type="AlphaFoldDB" id="A0A0L0QQH9"/>
<protein>
    <recommendedName>
        <fullName evidence="1">Histidine kinase/HSP90-like ATPase domain-containing protein</fullName>
    </recommendedName>
</protein>
<dbReference type="GO" id="GO:0000155">
    <property type="term" value="F:phosphorelay sensor kinase activity"/>
    <property type="evidence" value="ECO:0007669"/>
    <property type="project" value="InterPro"/>
</dbReference>
<dbReference type="PANTHER" id="PTHR34220:SF7">
    <property type="entry name" value="SENSOR HISTIDINE KINASE YPDA"/>
    <property type="match status" value="1"/>
</dbReference>
<dbReference type="Pfam" id="PF02518">
    <property type="entry name" value="HATPase_c"/>
    <property type="match status" value="1"/>
</dbReference>
<dbReference type="Gene3D" id="3.30.565.10">
    <property type="entry name" value="Histidine kinase-like ATPase, C-terminal domain"/>
    <property type="match status" value="1"/>
</dbReference>
<keyword evidence="3" id="KW-1185">Reference proteome</keyword>
<dbReference type="InterPro" id="IPR018771">
    <property type="entry name" value="PocR_dom"/>
</dbReference>
<sequence length="415" mass="46836">MIILLNTNDLTLTDVVDIDTLSNVQSKLADLVGISVVTADANGNPVGRFNNFSPFCQLIRSSKIGAKKCIECDAQAEQKAFATGKPTISDCHLGLKDCCVPIIVNNKLLGGVLGGQVLVDDQENPKSKFDIPKLAKELDLEESELAVAIDNLAVVEPEYLQDCVDFYEVLANYFTEMGIKSLFQQQLLKETQEKLDYERRLKYAELKTVEAQINPHFLFNTLNSISRVAMSENAPLTEEMIYNLSDLIRYNLKQTEEFPLLKNEIKNIRRYLSIQKVRYGDRLNYQIDLPNHLEDFCIPYMILQPIVENAIIHGIEPLAKGGSVYISVSRNEEDISILVKDTGVGFKKQQALKILEGKDGSSDGIGFLNSHLRLRDYFGENYGLQILNDETFSTVIKIFFPAFTDYNHYKNKVII</sequence>
<dbReference type="InterPro" id="IPR003594">
    <property type="entry name" value="HATPase_dom"/>
</dbReference>
<evidence type="ECO:0000313" key="2">
    <source>
        <dbReference type="EMBL" id="KNE20852.1"/>
    </source>
</evidence>
<dbReference type="InterPro" id="IPR050640">
    <property type="entry name" value="Bact_2-comp_sensor_kinase"/>
</dbReference>
<dbReference type="Pfam" id="PF06580">
    <property type="entry name" value="His_kinase"/>
    <property type="match status" value="1"/>
</dbReference>
<proteinExistence type="predicted"/>
<dbReference type="SMART" id="SM00387">
    <property type="entry name" value="HATPase_c"/>
    <property type="match status" value="1"/>
</dbReference>
<accession>A0A0L0QQH9</accession>
<dbReference type="Pfam" id="PF10114">
    <property type="entry name" value="PocR"/>
    <property type="match status" value="1"/>
</dbReference>
<dbReference type="PATRIC" id="fig|1473.5.peg.508"/>
<reference evidence="3" key="1">
    <citation type="submission" date="2015-07" db="EMBL/GenBank/DDBJ databases">
        <title>Fjat-10053 dsm26.</title>
        <authorList>
            <person name="Liu B."/>
            <person name="Wang J."/>
            <person name="Zhu Y."/>
            <person name="Liu G."/>
            <person name="Chen Q."/>
            <person name="Chen Z."/>
            <person name="Lan J."/>
            <person name="Che J."/>
            <person name="Ge C."/>
            <person name="Shi H."/>
            <person name="Pan Z."/>
            <person name="Liu X."/>
        </authorList>
    </citation>
    <scope>NUCLEOTIDE SEQUENCE [LARGE SCALE GENOMIC DNA]</scope>
    <source>
        <strain evidence="3">DSM 26</strain>
    </source>
</reference>
<dbReference type="InterPro" id="IPR010559">
    <property type="entry name" value="Sig_transdc_His_kin_internal"/>
</dbReference>
<evidence type="ECO:0000259" key="1">
    <source>
        <dbReference type="SMART" id="SM00387"/>
    </source>
</evidence>
<dbReference type="EMBL" id="LGTO01000007">
    <property type="protein sequence ID" value="KNE20852.1"/>
    <property type="molecule type" value="Genomic_DNA"/>
</dbReference>